<keyword evidence="2" id="KW-1185">Reference proteome</keyword>
<protein>
    <submittedName>
        <fullName evidence="1">Uncharacterized protein</fullName>
    </submittedName>
</protein>
<name>A0ABD0QAB5_CIRMR</name>
<accession>A0ABD0QAB5</accession>
<proteinExistence type="predicted"/>
<evidence type="ECO:0000313" key="2">
    <source>
        <dbReference type="Proteomes" id="UP001529510"/>
    </source>
</evidence>
<dbReference type="PANTHER" id="PTHR12295">
    <property type="entry name" value="FURRY-RELATED"/>
    <property type="match status" value="1"/>
</dbReference>
<dbReference type="AlphaFoldDB" id="A0ABD0QAB5"/>
<gene>
    <name evidence="1" type="ORF">M9458_022205</name>
</gene>
<comment type="caution">
    <text evidence="1">The sequence shown here is derived from an EMBL/GenBank/DDBJ whole genome shotgun (WGS) entry which is preliminary data.</text>
</comment>
<reference evidence="1 2" key="1">
    <citation type="submission" date="2024-05" db="EMBL/GenBank/DDBJ databases">
        <title>Genome sequencing and assembly of Indian major carp, Cirrhinus mrigala (Hamilton, 1822).</title>
        <authorList>
            <person name="Mohindra V."/>
            <person name="Chowdhury L.M."/>
            <person name="Lal K."/>
            <person name="Jena J.K."/>
        </authorList>
    </citation>
    <scope>NUCLEOTIDE SEQUENCE [LARGE SCALE GENOMIC DNA]</scope>
    <source>
        <strain evidence="1">CM1030</strain>
        <tissue evidence="1">Blood</tissue>
    </source>
</reference>
<dbReference type="Proteomes" id="UP001529510">
    <property type="component" value="Unassembled WGS sequence"/>
</dbReference>
<dbReference type="PANTHER" id="PTHR12295:SF29">
    <property type="entry name" value="PROTEIN FURRY HOMOLOG"/>
    <property type="match status" value="1"/>
</dbReference>
<sequence length="62" mass="6565">MGAQSSGSSRLPPDRSPHSTVLHAVEGLALLLLCSCQTSTRKLAVSVLREIRCLFTAIGQAE</sequence>
<feature type="non-terminal residue" evidence="1">
    <location>
        <position position="62"/>
    </location>
</feature>
<dbReference type="EMBL" id="JAMKFB020000010">
    <property type="protein sequence ID" value="KAL0182830.1"/>
    <property type="molecule type" value="Genomic_DNA"/>
</dbReference>
<dbReference type="InterPro" id="IPR039867">
    <property type="entry name" value="Furry/Tao3/Mor2"/>
</dbReference>
<evidence type="ECO:0000313" key="1">
    <source>
        <dbReference type="EMBL" id="KAL0182830.1"/>
    </source>
</evidence>
<organism evidence="1 2">
    <name type="scientific">Cirrhinus mrigala</name>
    <name type="common">Mrigala</name>
    <dbReference type="NCBI Taxonomy" id="683832"/>
    <lineage>
        <taxon>Eukaryota</taxon>
        <taxon>Metazoa</taxon>
        <taxon>Chordata</taxon>
        <taxon>Craniata</taxon>
        <taxon>Vertebrata</taxon>
        <taxon>Euteleostomi</taxon>
        <taxon>Actinopterygii</taxon>
        <taxon>Neopterygii</taxon>
        <taxon>Teleostei</taxon>
        <taxon>Ostariophysi</taxon>
        <taxon>Cypriniformes</taxon>
        <taxon>Cyprinidae</taxon>
        <taxon>Labeoninae</taxon>
        <taxon>Labeonini</taxon>
        <taxon>Cirrhinus</taxon>
    </lineage>
</organism>